<organism evidence="1 2">
    <name type="scientific">Chitinophaga nivalis</name>
    <dbReference type="NCBI Taxonomy" id="2991709"/>
    <lineage>
        <taxon>Bacteria</taxon>
        <taxon>Pseudomonadati</taxon>
        <taxon>Bacteroidota</taxon>
        <taxon>Chitinophagia</taxon>
        <taxon>Chitinophagales</taxon>
        <taxon>Chitinophagaceae</taxon>
        <taxon>Chitinophaga</taxon>
    </lineage>
</organism>
<dbReference type="Proteomes" id="UP001207742">
    <property type="component" value="Unassembled WGS sequence"/>
</dbReference>
<dbReference type="RefSeq" id="WP_264729314.1">
    <property type="nucleotide sequence ID" value="NZ_JAPDNR010000001.1"/>
</dbReference>
<dbReference type="InterPro" id="IPR027417">
    <property type="entry name" value="P-loop_NTPase"/>
</dbReference>
<accession>A0ABT3IIJ5</accession>
<evidence type="ECO:0008006" key="3">
    <source>
        <dbReference type="Google" id="ProtNLM"/>
    </source>
</evidence>
<keyword evidence="2" id="KW-1185">Reference proteome</keyword>
<reference evidence="1 2" key="1">
    <citation type="submission" date="2022-10" db="EMBL/GenBank/DDBJ databases">
        <title>Chitinophaga nivalis PC15 sp. nov., isolated from Pyeongchang county, South Korea.</title>
        <authorList>
            <person name="Trinh H.N."/>
        </authorList>
    </citation>
    <scope>NUCLEOTIDE SEQUENCE [LARGE SCALE GENOMIC DNA]</scope>
    <source>
        <strain evidence="1 2">PC14</strain>
    </source>
</reference>
<sequence length="435" mass="50737">MTNVNVIDLQKNPKQFEYFSQIVRSCNGQNNYRKFGFGGAIRGGKTYITLGGLIYLSNRYEGSKWHTIRQDFPALQATTIPSMEKIIRHSSNWKWNRDKANYFAYNKKDSKIFFKGENIKQDPELTDFLGLETNGIFWEQLEEISKKAWDTGASRCGSWYIDPMPPALTFTTLNPTQKWPKQEIYMKWINGELPPDFYFQHALPQDNAFVTADQKAIWDGMPDRYQKQFIEGDWTNFDEKDNRFAYCFEEIKHVGKTEWNPGRETYLSFDFNKDPITCSVWQHDDHNIRGIEQIKLSNSNIYDLLDYIMVHYPRAVFTVTGDSTGKNSTALVKDNINYYTVIKSKLDLSIGQLKVPNINPTMEENRMLVNAILYRGNVLLDKDKCAGLIYDMKNVRVAPDGKIIKENRNDPSQQADCLDTARYYFNTFHRNFLKI</sequence>
<evidence type="ECO:0000313" key="1">
    <source>
        <dbReference type="EMBL" id="MCW3483795.1"/>
    </source>
</evidence>
<dbReference type="Gene3D" id="3.40.50.300">
    <property type="entry name" value="P-loop containing nucleotide triphosphate hydrolases"/>
    <property type="match status" value="1"/>
</dbReference>
<evidence type="ECO:0000313" key="2">
    <source>
        <dbReference type="Proteomes" id="UP001207742"/>
    </source>
</evidence>
<comment type="caution">
    <text evidence="1">The sequence shown here is derived from an EMBL/GenBank/DDBJ whole genome shotgun (WGS) entry which is preliminary data.</text>
</comment>
<name>A0ABT3IIJ5_9BACT</name>
<proteinExistence type="predicted"/>
<protein>
    <recommendedName>
        <fullName evidence="3">Terminase</fullName>
    </recommendedName>
</protein>
<gene>
    <name evidence="1" type="ORF">OL497_07825</name>
</gene>
<dbReference type="EMBL" id="JAPDNS010000001">
    <property type="protein sequence ID" value="MCW3483795.1"/>
    <property type="molecule type" value="Genomic_DNA"/>
</dbReference>